<dbReference type="InterPro" id="IPR006195">
    <property type="entry name" value="aa-tRNA-synth_II"/>
</dbReference>
<evidence type="ECO:0000256" key="4">
    <source>
        <dbReference type="ARBA" id="ARBA00022741"/>
    </source>
</evidence>
<keyword evidence="6" id="KW-0061">Asparagine biosynthesis</keyword>
<dbReference type="InterPro" id="IPR004618">
    <property type="entry name" value="AsnA"/>
</dbReference>
<keyword evidence="1" id="KW-0963">Cytoplasm</keyword>
<dbReference type="PANTHER" id="PTHR30073">
    <property type="entry name" value="ASPARTATE--AMMONIA LIGASE"/>
    <property type="match status" value="1"/>
</dbReference>
<accession>A0ABP9FN06</accession>
<dbReference type="GO" id="GO:0016874">
    <property type="term" value="F:ligase activity"/>
    <property type="evidence" value="ECO:0007669"/>
    <property type="project" value="UniProtKB-KW"/>
</dbReference>
<feature type="domain" description="Aminoacyl-transfer RNA synthetases class-II family profile" evidence="8">
    <location>
        <begin position="13"/>
        <end position="325"/>
    </location>
</feature>
<evidence type="ECO:0000256" key="5">
    <source>
        <dbReference type="ARBA" id="ARBA00022840"/>
    </source>
</evidence>
<keyword evidence="2 9" id="KW-0436">Ligase</keyword>
<dbReference type="EMBL" id="BAABJZ010000102">
    <property type="protein sequence ID" value="GAA4900007.1"/>
    <property type="molecule type" value="Genomic_DNA"/>
</dbReference>
<dbReference type="SUPFAM" id="SSF55681">
    <property type="entry name" value="Class II aaRS and biotin synthetases"/>
    <property type="match status" value="1"/>
</dbReference>
<name>A0ABP9FN06_9GAMM</name>
<organism evidence="9 10">
    <name type="scientific">Ferrimonas pelagia</name>
    <dbReference type="NCBI Taxonomy" id="1177826"/>
    <lineage>
        <taxon>Bacteria</taxon>
        <taxon>Pseudomonadati</taxon>
        <taxon>Pseudomonadota</taxon>
        <taxon>Gammaproteobacteria</taxon>
        <taxon>Alteromonadales</taxon>
        <taxon>Ferrimonadaceae</taxon>
        <taxon>Ferrimonas</taxon>
    </lineage>
</organism>
<reference evidence="10" key="1">
    <citation type="journal article" date="2019" name="Int. J. Syst. Evol. Microbiol.">
        <title>The Global Catalogue of Microorganisms (GCM) 10K type strain sequencing project: providing services to taxonomists for standard genome sequencing and annotation.</title>
        <authorList>
            <consortium name="The Broad Institute Genomics Platform"/>
            <consortium name="The Broad Institute Genome Sequencing Center for Infectious Disease"/>
            <person name="Wu L."/>
            <person name="Ma J."/>
        </authorList>
    </citation>
    <scope>NUCLEOTIDE SEQUENCE [LARGE SCALE GENOMIC DNA]</scope>
    <source>
        <strain evidence="10">JCM 18401</strain>
    </source>
</reference>
<dbReference type="NCBIfam" id="TIGR00669">
    <property type="entry name" value="asnA"/>
    <property type="match status" value="1"/>
</dbReference>
<keyword evidence="10" id="KW-1185">Reference proteome</keyword>
<dbReference type="Pfam" id="PF03590">
    <property type="entry name" value="AsnA"/>
    <property type="match status" value="1"/>
</dbReference>
<evidence type="ECO:0000256" key="3">
    <source>
        <dbReference type="ARBA" id="ARBA00022605"/>
    </source>
</evidence>
<dbReference type="PROSITE" id="PS50862">
    <property type="entry name" value="AA_TRNA_LIGASE_II"/>
    <property type="match status" value="1"/>
</dbReference>
<dbReference type="EC" id="6.3.1.1" evidence="7"/>
<sequence length="325" mass="36662">MKQSYIQTQRQIQFARQYFSQQLCQRLGLVEVQAPMLCELGSGIQDELSGSEQAVQVAVKAIPDKRFEVVHSLAKWKRATLGRYRFAQGEGILTQMKALRPDEETLGAKHSVYVDQWDWEAVLSGEERTQQGLCQRVELIWQSIKATEGALAEQFELAIRLPEQLYVIHAEALRQRYPELEPAQRERRICQDKGAVFIIGIGAPLADGQVHDVRAPDYDDWSSECAQGMGLNGDLLVWHPQLQDAFELSSMGIRVDPKALRRQMRLAQREGGLSQQWHRALLAGELPHTIGGGIGQSRLLMLLLGRAHIGEVQCGVWADECSRRL</sequence>
<evidence type="ECO:0000256" key="2">
    <source>
        <dbReference type="ARBA" id="ARBA00022598"/>
    </source>
</evidence>
<keyword evidence="4" id="KW-0547">Nucleotide-binding</keyword>
<comment type="caution">
    <text evidence="9">The sequence shown here is derived from an EMBL/GenBank/DDBJ whole genome shotgun (WGS) entry which is preliminary data.</text>
</comment>
<dbReference type="PANTHER" id="PTHR30073:SF5">
    <property type="entry name" value="ASPARTATE--AMMONIA LIGASE"/>
    <property type="match status" value="1"/>
</dbReference>
<evidence type="ECO:0000256" key="7">
    <source>
        <dbReference type="NCBIfam" id="TIGR00669"/>
    </source>
</evidence>
<dbReference type="PIRSF" id="PIRSF001555">
    <property type="entry name" value="Asp_ammon_ligase"/>
    <property type="match status" value="1"/>
</dbReference>
<dbReference type="InterPro" id="IPR045864">
    <property type="entry name" value="aa-tRNA-synth_II/BPL/LPL"/>
</dbReference>
<dbReference type="RefSeq" id="WP_345336991.1">
    <property type="nucleotide sequence ID" value="NZ_BAABJZ010000102.1"/>
</dbReference>
<evidence type="ECO:0000259" key="8">
    <source>
        <dbReference type="PROSITE" id="PS50862"/>
    </source>
</evidence>
<evidence type="ECO:0000256" key="6">
    <source>
        <dbReference type="ARBA" id="ARBA00022888"/>
    </source>
</evidence>
<keyword evidence="3" id="KW-0028">Amino-acid biosynthesis</keyword>
<evidence type="ECO:0000256" key="1">
    <source>
        <dbReference type="ARBA" id="ARBA00022490"/>
    </source>
</evidence>
<gene>
    <name evidence="9" type="primary">asnA</name>
    <name evidence="9" type="ORF">GCM10023333_37230</name>
</gene>
<dbReference type="Proteomes" id="UP001499988">
    <property type="component" value="Unassembled WGS sequence"/>
</dbReference>
<proteinExistence type="predicted"/>
<evidence type="ECO:0000313" key="10">
    <source>
        <dbReference type="Proteomes" id="UP001499988"/>
    </source>
</evidence>
<evidence type="ECO:0000313" key="9">
    <source>
        <dbReference type="EMBL" id="GAA4900007.1"/>
    </source>
</evidence>
<dbReference type="Gene3D" id="3.30.930.10">
    <property type="entry name" value="Bira Bifunctional Protein, Domain 2"/>
    <property type="match status" value="1"/>
</dbReference>
<protein>
    <recommendedName>
        <fullName evidence="7">Aspartate--ammonia ligase</fullName>
        <ecNumber evidence="7">6.3.1.1</ecNumber>
    </recommendedName>
</protein>
<keyword evidence="5" id="KW-0067">ATP-binding</keyword>